<comment type="caution">
    <text evidence="8">The sequence shown here is derived from an EMBL/GenBank/DDBJ whole genome shotgun (WGS) entry which is preliminary data.</text>
</comment>
<feature type="compositionally biased region" description="Pro residues" evidence="6">
    <location>
        <begin position="40"/>
        <end position="51"/>
    </location>
</feature>
<dbReference type="Pfam" id="PF14561">
    <property type="entry name" value="TPR_20"/>
    <property type="match status" value="1"/>
</dbReference>
<dbReference type="PATRIC" id="fig|1502723.3.peg.3838"/>
<feature type="compositionally biased region" description="Pro residues" evidence="6">
    <location>
        <begin position="1"/>
        <end position="11"/>
    </location>
</feature>
<keyword evidence="9" id="KW-1185">Reference proteome</keyword>
<proteinExistence type="inferred from homology"/>
<evidence type="ECO:0000313" key="9">
    <source>
        <dbReference type="Proteomes" id="UP000032545"/>
    </source>
</evidence>
<keyword evidence="5" id="KW-0676">Redox-active center</keyword>
<accession>A0A0D8BBH8</accession>
<organism evidence="8 9">
    <name type="scientific">Frankia torreyi</name>
    <dbReference type="NCBI Taxonomy" id="1856"/>
    <lineage>
        <taxon>Bacteria</taxon>
        <taxon>Bacillati</taxon>
        <taxon>Actinomycetota</taxon>
        <taxon>Actinomycetes</taxon>
        <taxon>Frankiales</taxon>
        <taxon>Frankiaceae</taxon>
        <taxon>Frankia</taxon>
    </lineage>
</organism>
<evidence type="ECO:0000256" key="5">
    <source>
        <dbReference type="ARBA" id="ARBA00023284"/>
    </source>
</evidence>
<evidence type="ECO:0000256" key="2">
    <source>
        <dbReference type="ARBA" id="ARBA00022448"/>
    </source>
</evidence>
<keyword evidence="3" id="KW-0249">Electron transport</keyword>
<evidence type="ECO:0000256" key="4">
    <source>
        <dbReference type="ARBA" id="ARBA00023157"/>
    </source>
</evidence>
<dbReference type="GO" id="GO:0005829">
    <property type="term" value="C:cytosol"/>
    <property type="evidence" value="ECO:0007669"/>
    <property type="project" value="TreeGrafter"/>
</dbReference>
<dbReference type="InterPro" id="IPR011990">
    <property type="entry name" value="TPR-like_helical_dom_sf"/>
</dbReference>
<evidence type="ECO:0000259" key="7">
    <source>
        <dbReference type="PROSITE" id="PS51352"/>
    </source>
</evidence>
<reference evidence="8 9" key="2">
    <citation type="journal article" date="2016" name="Genome Announc.">
        <title>Permanent Draft Genome Sequences for Two Variants of Frankia sp. Strain CpI1, the First Frankia Strain Isolated from Root Nodules of Comptonia peregrina.</title>
        <authorList>
            <person name="Oshone R."/>
            <person name="Hurst S.G.IV."/>
            <person name="Abebe-Akele F."/>
            <person name="Simpson S."/>
            <person name="Morris K."/>
            <person name="Thomas W.K."/>
            <person name="Tisa L.S."/>
        </authorList>
    </citation>
    <scope>NUCLEOTIDE SEQUENCE [LARGE SCALE GENOMIC DNA]</scope>
    <source>
        <strain evidence="9">CpI1-S</strain>
    </source>
</reference>
<dbReference type="Gene3D" id="1.25.40.10">
    <property type="entry name" value="Tetratricopeptide repeat domain"/>
    <property type="match status" value="1"/>
</dbReference>
<reference evidence="9" key="1">
    <citation type="submission" date="2015-02" db="EMBL/GenBank/DDBJ databases">
        <title>Draft Genome of Frankia sp. CpI1-S.</title>
        <authorList>
            <person name="Oshone R.T."/>
            <person name="Ngom M."/>
            <person name="Ghodhbane-Gtari F."/>
            <person name="Gtari M."/>
            <person name="Morris K."/>
            <person name="Thomas K."/>
            <person name="Sen A."/>
            <person name="Tisa L.S."/>
        </authorList>
    </citation>
    <scope>NUCLEOTIDE SEQUENCE [LARGE SCALE GENOMIC DNA]</scope>
    <source>
        <strain evidence="9">CpI1-S</strain>
    </source>
</reference>
<dbReference type="PROSITE" id="PS00194">
    <property type="entry name" value="THIOREDOXIN_1"/>
    <property type="match status" value="1"/>
</dbReference>
<dbReference type="GO" id="GO:0006950">
    <property type="term" value="P:response to stress"/>
    <property type="evidence" value="ECO:0007669"/>
    <property type="project" value="UniProtKB-ARBA"/>
</dbReference>
<feature type="domain" description="Thioredoxin" evidence="7">
    <location>
        <begin position="41"/>
        <end position="182"/>
    </location>
</feature>
<dbReference type="SUPFAM" id="SSF48452">
    <property type="entry name" value="TPR-like"/>
    <property type="match status" value="1"/>
</dbReference>
<dbReference type="InterPro" id="IPR013766">
    <property type="entry name" value="Thioredoxin_domain"/>
</dbReference>
<dbReference type="GO" id="GO:0045454">
    <property type="term" value="P:cell redox homeostasis"/>
    <property type="evidence" value="ECO:0007669"/>
    <property type="project" value="TreeGrafter"/>
</dbReference>
<gene>
    <name evidence="8" type="ORF">FF36_04130</name>
</gene>
<dbReference type="Pfam" id="PF00085">
    <property type="entry name" value="Thioredoxin"/>
    <property type="match status" value="1"/>
</dbReference>
<evidence type="ECO:0000256" key="3">
    <source>
        <dbReference type="ARBA" id="ARBA00022982"/>
    </source>
</evidence>
<feature type="compositionally biased region" description="Low complexity" evidence="6">
    <location>
        <begin position="21"/>
        <end position="33"/>
    </location>
</feature>
<keyword evidence="4" id="KW-1015">Disulfide bond</keyword>
<keyword evidence="2" id="KW-0813">Transport</keyword>
<dbReference type="SUPFAM" id="SSF52833">
    <property type="entry name" value="Thioredoxin-like"/>
    <property type="match status" value="1"/>
</dbReference>
<dbReference type="InterPro" id="IPR017937">
    <property type="entry name" value="Thioredoxin_CS"/>
</dbReference>
<evidence type="ECO:0000256" key="1">
    <source>
        <dbReference type="ARBA" id="ARBA00008987"/>
    </source>
</evidence>
<feature type="compositionally biased region" description="Low complexity" evidence="6">
    <location>
        <begin position="52"/>
        <end position="66"/>
    </location>
</feature>
<dbReference type="Gene3D" id="3.40.30.10">
    <property type="entry name" value="Glutaredoxin"/>
    <property type="match status" value="1"/>
</dbReference>
<evidence type="ECO:0000313" key="8">
    <source>
        <dbReference type="EMBL" id="KJE21556.1"/>
    </source>
</evidence>
<feature type="region of interest" description="Disordered" evidence="6">
    <location>
        <begin position="1"/>
        <end position="70"/>
    </location>
</feature>
<dbReference type="EMBL" id="JYFN01000035">
    <property type="protein sequence ID" value="KJE21556.1"/>
    <property type="molecule type" value="Genomic_DNA"/>
</dbReference>
<dbReference type="PANTHER" id="PTHR45663:SF11">
    <property type="entry name" value="GEO12009P1"/>
    <property type="match status" value="1"/>
</dbReference>
<evidence type="ECO:0000256" key="6">
    <source>
        <dbReference type="SAM" id="MobiDB-lite"/>
    </source>
</evidence>
<comment type="similarity">
    <text evidence="1">Belongs to the thioredoxin family.</text>
</comment>
<dbReference type="AlphaFoldDB" id="A0A0D8BBH8"/>
<dbReference type="PROSITE" id="PS51352">
    <property type="entry name" value="THIOREDOXIN_2"/>
    <property type="match status" value="1"/>
</dbReference>
<name>A0A0D8BBH8_9ACTN</name>
<sequence length="337" mass="34019">MQRRPPVPSGPPRGAGGPGRPGRLPDSLGGLRLAGAVPLDPKPATPPPPANAGPAATGANGATAAGSGDAPGGPVVIDVTEASFATDVVSRSMQVPVVLDFWASWCGPCKQLSPVLEKLALADGGRWVLAKIDVDANPGLAQAAGVQGIPAVKAVVGGRIIGEFTGAVPEREVRNWLDQLLSLVDEAMGGMPGAAAGDSARDPHLAAAEAALARGDIDTAVESYRVRLAEAPADPDALTGLARAELLRRVRDHDPADIRARLAADPDDVDAAIAAADLGIAQGDVAGALAGLVAVVRRTSGPEREQARAHLVDLFQALGDAEPAVAPARRALAAALF</sequence>
<dbReference type="GO" id="GO:0015035">
    <property type="term" value="F:protein-disulfide reductase activity"/>
    <property type="evidence" value="ECO:0007669"/>
    <property type="project" value="TreeGrafter"/>
</dbReference>
<protein>
    <submittedName>
        <fullName evidence="8">Thioredoxin domain-containing protein</fullName>
    </submittedName>
</protein>
<dbReference type="CDD" id="cd02956">
    <property type="entry name" value="ybbN"/>
    <property type="match status" value="1"/>
</dbReference>
<dbReference type="Proteomes" id="UP000032545">
    <property type="component" value="Unassembled WGS sequence"/>
</dbReference>
<dbReference type="PANTHER" id="PTHR45663">
    <property type="entry name" value="GEO12009P1"/>
    <property type="match status" value="1"/>
</dbReference>
<dbReference type="InterPro" id="IPR036249">
    <property type="entry name" value="Thioredoxin-like_sf"/>
</dbReference>